<dbReference type="Proteomes" id="UP000594454">
    <property type="component" value="Chromosome 6"/>
</dbReference>
<gene>
    <name evidence="2" type="ORF">HERILL_LOCUS15216</name>
</gene>
<evidence type="ECO:0000313" key="3">
    <source>
        <dbReference type="Proteomes" id="UP000594454"/>
    </source>
</evidence>
<evidence type="ECO:0000256" key="1">
    <source>
        <dbReference type="SAM" id="MobiDB-lite"/>
    </source>
</evidence>
<feature type="region of interest" description="Disordered" evidence="1">
    <location>
        <begin position="1"/>
        <end position="44"/>
    </location>
</feature>
<organism evidence="2 3">
    <name type="scientific">Hermetia illucens</name>
    <name type="common">Black soldier fly</name>
    <dbReference type="NCBI Taxonomy" id="343691"/>
    <lineage>
        <taxon>Eukaryota</taxon>
        <taxon>Metazoa</taxon>
        <taxon>Ecdysozoa</taxon>
        <taxon>Arthropoda</taxon>
        <taxon>Hexapoda</taxon>
        <taxon>Insecta</taxon>
        <taxon>Pterygota</taxon>
        <taxon>Neoptera</taxon>
        <taxon>Endopterygota</taxon>
        <taxon>Diptera</taxon>
        <taxon>Brachycera</taxon>
        <taxon>Stratiomyomorpha</taxon>
        <taxon>Stratiomyidae</taxon>
        <taxon>Hermetiinae</taxon>
        <taxon>Hermetia</taxon>
    </lineage>
</organism>
<dbReference type="AlphaFoldDB" id="A0A7R8Z0R6"/>
<proteinExistence type="predicted"/>
<name>A0A7R8Z0R6_HERIL</name>
<reference evidence="2 3" key="1">
    <citation type="submission" date="2020-11" db="EMBL/GenBank/DDBJ databases">
        <authorList>
            <person name="Wallbank WR R."/>
            <person name="Pardo Diaz C."/>
            <person name="Kozak K."/>
            <person name="Martin S."/>
            <person name="Jiggins C."/>
            <person name="Moest M."/>
            <person name="Warren A I."/>
            <person name="Generalovic N T."/>
            <person name="Byers J.R.P. K."/>
            <person name="Montejo-Kovacevich G."/>
            <person name="Yen C E."/>
        </authorList>
    </citation>
    <scope>NUCLEOTIDE SEQUENCE [LARGE SCALE GENOMIC DNA]</scope>
</reference>
<sequence>MGTGIRKSNHQKAIGENYRVTSITPISEPASSEGQQRLRKQGSGSTFLQRIYFTSSVASIEQTTVYKLERLTQPPRASIQPDPPK</sequence>
<feature type="compositionally biased region" description="Polar residues" evidence="1">
    <location>
        <begin position="19"/>
        <end position="35"/>
    </location>
</feature>
<dbReference type="EMBL" id="LR899014">
    <property type="protein sequence ID" value="CAD7092889.1"/>
    <property type="molecule type" value="Genomic_DNA"/>
</dbReference>
<keyword evidence="3" id="KW-1185">Reference proteome</keyword>
<accession>A0A7R8Z0R6</accession>
<dbReference type="InParanoid" id="A0A7R8Z0R6"/>
<protein>
    <submittedName>
        <fullName evidence="2">Uncharacterized protein</fullName>
    </submittedName>
</protein>
<evidence type="ECO:0000313" key="2">
    <source>
        <dbReference type="EMBL" id="CAD7092889.1"/>
    </source>
</evidence>